<comment type="caution">
    <text evidence="1">The sequence shown here is derived from an EMBL/GenBank/DDBJ whole genome shotgun (WGS) entry which is preliminary data.</text>
</comment>
<dbReference type="EMBL" id="BPLQ01005290">
    <property type="protein sequence ID" value="GIY13896.1"/>
    <property type="molecule type" value="Genomic_DNA"/>
</dbReference>
<proteinExistence type="predicted"/>
<evidence type="ECO:0000313" key="2">
    <source>
        <dbReference type="Proteomes" id="UP001054837"/>
    </source>
</evidence>
<gene>
    <name evidence="1" type="ORF">CDAR_524961</name>
</gene>
<reference evidence="1 2" key="1">
    <citation type="submission" date="2021-06" db="EMBL/GenBank/DDBJ databases">
        <title>Caerostris darwini draft genome.</title>
        <authorList>
            <person name="Kono N."/>
            <person name="Arakawa K."/>
        </authorList>
    </citation>
    <scope>NUCLEOTIDE SEQUENCE [LARGE SCALE GENOMIC DNA]</scope>
</reference>
<organism evidence="1 2">
    <name type="scientific">Caerostris darwini</name>
    <dbReference type="NCBI Taxonomy" id="1538125"/>
    <lineage>
        <taxon>Eukaryota</taxon>
        <taxon>Metazoa</taxon>
        <taxon>Ecdysozoa</taxon>
        <taxon>Arthropoda</taxon>
        <taxon>Chelicerata</taxon>
        <taxon>Arachnida</taxon>
        <taxon>Araneae</taxon>
        <taxon>Araneomorphae</taxon>
        <taxon>Entelegynae</taxon>
        <taxon>Araneoidea</taxon>
        <taxon>Araneidae</taxon>
        <taxon>Caerostris</taxon>
    </lineage>
</organism>
<sequence>MERDSSVKSCGCRRVGAPTVRVPLTQADAGCCRADDDASSHHVPRFPLSAPPRSRRAVTYHVAQLSFHPSHFAKKSPFIHP</sequence>
<accession>A0AAV4R020</accession>
<dbReference type="Proteomes" id="UP001054837">
    <property type="component" value="Unassembled WGS sequence"/>
</dbReference>
<protein>
    <submittedName>
        <fullName evidence="1">Uncharacterized protein</fullName>
    </submittedName>
</protein>
<keyword evidence="2" id="KW-1185">Reference proteome</keyword>
<name>A0AAV4R020_9ARAC</name>
<dbReference type="AlphaFoldDB" id="A0AAV4R020"/>
<evidence type="ECO:0000313" key="1">
    <source>
        <dbReference type="EMBL" id="GIY13896.1"/>
    </source>
</evidence>